<sequence>MDTTQWPQEIMVKPLATNTSEKKPRPEKQQAVNCPRCNSINTKFCYYNNYSLTQPRYFCKTCRRYWTQGGSIRNIPVGGGTRKNNKVIRSSSNLVSNPTKNLVPSILVTSSQNQKHHEQGQDLNLDFTSVSSHSFSALELLTGITASTTRGFHSFMPVQLQGDSNTSNIGFPLQDFKQVPMNFCLDGIGGNGYGNEGRVLFPFEDLKQDLDQNNNKGDQQGYTTGFWNGMLGGGGGGYNGN</sequence>
<accession>Q76KU7</accession>
<evidence type="ECO:0000256" key="4">
    <source>
        <dbReference type="ARBA" id="ARBA00023015"/>
    </source>
</evidence>
<dbReference type="PROSITE" id="PS50884">
    <property type="entry name" value="ZF_DOF_2"/>
    <property type="match status" value="1"/>
</dbReference>
<evidence type="ECO:0000256" key="9">
    <source>
        <dbReference type="RuleBase" id="RU369094"/>
    </source>
</evidence>
<evidence type="ECO:0000259" key="10">
    <source>
        <dbReference type="PROSITE" id="PS50884"/>
    </source>
</evidence>
<keyword evidence="6 9" id="KW-0804">Transcription</keyword>
<dbReference type="PANTHER" id="PTHR31992:SF301">
    <property type="entry name" value="DOF ZINC FINGER PROTEIN DOF3.7"/>
    <property type="match status" value="1"/>
</dbReference>
<evidence type="ECO:0000256" key="7">
    <source>
        <dbReference type="ARBA" id="ARBA00023242"/>
    </source>
</evidence>
<evidence type="ECO:0000256" key="5">
    <source>
        <dbReference type="ARBA" id="ARBA00023125"/>
    </source>
</evidence>
<evidence type="ECO:0000256" key="3">
    <source>
        <dbReference type="ARBA" id="ARBA00022833"/>
    </source>
</evidence>
<proteinExistence type="evidence at transcript level"/>
<dbReference type="InterPro" id="IPR045174">
    <property type="entry name" value="Dof"/>
</dbReference>
<evidence type="ECO:0000256" key="8">
    <source>
        <dbReference type="PROSITE-ProRule" id="PRU00071"/>
    </source>
</evidence>
<keyword evidence="1 9" id="KW-0479">Metal-binding</keyword>
<feature type="domain" description="Dof-type" evidence="10">
    <location>
        <begin position="32"/>
        <end position="86"/>
    </location>
</feature>
<protein>
    <recommendedName>
        <fullName evidence="9">Dof zinc finger protein</fullName>
    </recommendedName>
</protein>
<keyword evidence="7 8" id="KW-0539">Nucleus</keyword>
<dbReference type="GO" id="GO:0005634">
    <property type="term" value="C:nucleus"/>
    <property type="evidence" value="ECO:0007669"/>
    <property type="project" value="UniProtKB-SubCell"/>
</dbReference>
<organism evidence="11">
    <name type="scientific">Pisum sativum</name>
    <name type="common">Garden pea</name>
    <name type="synonym">Lathyrus oleraceus</name>
    <dbReference type="NCBI Taxonomy" id="3888"/>
    <lineage>
        <taxon>Eukaryota</taxon>
        <taxon>Viridiplantae</taxon>
        <taxon>Streptophyta</taxon>
        <taxon>Embryophyta</taxon>
        <taxon>Tracheophyta</taxon>
        <taxon>Spermatophyta</taxon>
        <taxon>Magnoliopsida</taxon>
        <taxon>eudicotyledons</taxon>
        <taxon>Gunneridae</taxon>
        <taxon>Pentapetalae</taxon>
        <taxon>rosids</taxon>
        <taxon>fabids</taxon>
        <taxon>Fabales</taxon>
        <taxon>Fabaceae</taxon>
        <taxon>Papilionoideae</taxon>
        <taxon>50 kb inversion clade</taxon>
        <taxon>NPAAA clade</taxon>
        <taxon>Hologalegina</taxon>
        <taxon>IRL clade</taxon>
        <taxon>Fabeae</taxon>
        <taxon>Lathyrus</taxon>
    </lineage>
</organism>
<comment type="subcellular location">
    <subcellularLocation>
        <location evidence="8 9">Nucleus</location>
    </subcellularLocation>
</comment>
<dbReference type="GO" id="GO:0003700">
    <property type="term" value="F:DNA-binding transcription factor activity"/>
    <property type="evidence" value="ECO:0007669"/>
    <property type="project" value="UniProtKB-UniRule"/>
</dbReference>
<keyword evidence="4 9" id="KW-0805">Transcription regulation</keyword>
<keyword evidence="2 8" id="KW-0863">Zinc-finger</keyword>
<dbReference type="PANTHER" id="PTHR31992">
    <property type="entry name" value="DOF ZINC FINGER PROTEIN DOF1.4-RELATED"/>
    <property type="match status" value="1"/>
</dbReference>
<dbReference type="EMBL" id="AB087852">
    <property type="protein sequence ID" value="BAC81664.1"/>
    <property type="molecule type" value="mRNA"/>
</dbReference>
<evidence type="ECO:0000256" key="1">
    <source>
        <dbReference type="ARBA" id="ARBA00022723"/>
    </source>
</evidence>
<dbReference type="PROSITE" id="PS01361">
    <property type="entry name" value="ZF_DOF_1"/>
    <property type="match status" value="1"/>
</dbReference>
<dbReference type="Pfam" id="PF02701">
    <property type="entry name" value="Zn_ribbon_Dof"/>
    <property type="match status" value="1"/>
</dbReference>
<keyword evidence="3 9" id="KW-0862">Zinc</keyword>
<evidence type="ECO:0000256" key="2">
    <source>
        <dbReference type="ARBA" id="ARBA00022771"/>
    </source>
</evidence>
<reference evidence="11" key="1">
    <citation type="journal article" date="2003" name="Plant Biotechnol.">
        <title>Phylogenetic Classification of Dof-type Transcription Factors in Pea (Pisum sativum).</title>
        <authorList>
            <person name="Nakamura N."/>
            <person name="Marutani M."/>
            <person name="Sanematsu S."/>
            <person name="Toyoda K."/>
            <person name="Inagaki Y.-S."/>
            <person name="Shiraishi T."/>
            <person name="Ichinose Y."/>
        </authorList>
    </citation>
    <scope>NUCLEOTIDE SEQUENCE</scope>
    <source>
        <tissue evidence="11">Epicotyls</tissue>
    </source>
</reference>
<dbReference type="InterPro" id="IPR003851">
    <property type="entry name" value="Znf_Dof"/>
</dbReference>
<dbReference type="AlphaFoldDB" id="Q76KU7"/>
<name>Q76KU7_PEA</name>
<evidence type="ECO:0000313" key="11">
    <source>
        <dbReference type="EMBL" id="BAC81664.1"/>
    </source>
</evidence>
<comment type="function">
    <text evidence="9">Transcription factor that binds specifically to a 5'-AA[AG]G-3' consensus core sequence.</text>
</comment>
<gene>
    <name evidence="11" type="primary">PsDof7</name>
</gene>
<dbReference type="GO" id="GO:0003677">
    <property type="term" value="F:DNA binding"/>
    <property type="evidence" value="ECO:0007669"/>
    <property type="project" value="UniProtKB-UniRule"/>
</dbReference>
<dbReference type="GO" id="GO:0008270">
    <property type="term" value="F:zinc ion binding"/>
    <property type="evidence" value="ECO:0007669"/>
    <property type="project" value="UniProtKB-KW"/>
</dbReference>
<keyword evidence="5 8" id="KW-0238">DNA-binding</keyword>
<evidence type="ECO:0000256" key="6">
    <source>
        <dbReference type="ARBA" id="ARBA00023163"/>
    </source>
</evidence>